<feature type="compositionally biased region" description="Gly residues" evidence="1">
    <location>
        <begin position="74"/>
        <end position="85"/>
    </location>
</feature>
<accession>A0A427B8R2</accession>
<comment type="caution">
    <text evidence="2">The sequence shown here is derived from an EMBL/GenBank/DDBJ whole genome shotgun (WGS) entry which is preliminary data.</text>
</comment>
<evidence type="ECO:0000313" key="2">
    <source>
        <dbReference type="EMBL" id="RRT84857.1"/>
    </source>
</evidence>
<reference evidence="2 3" key="1">
    <citation type="journal article" date="2014" name="Agronomy (Basel)">
        <title>A Draft Genome Sequence for Ensete ventricosum, the Drought-Tolerant Tree Against Hunger.</title>
        <authorList>
            <person name="Harrison J."/>
            <person name="Moore K.A."/>
            <person name="Paszkiewicz K."/>
            <person name="Jones T."/>
            <person name="Grant M."/>
            <person name="Ambacheew D."/>
            <person name="Muzemil S."/>
            <person name="Studholme D.J."/>
        </authorList>
    </citation>
    <scope>NUCLEOTIDE SEQUENCE [LARGE SCALE GENOMIC DNA]</scope>
</reference>
<evidence type="ECO:0000256" key="1">
    <source>
        <dbReference type="SAM" id="MobiDB-lite"/>
    </source>
</evidence>
<sequence>MLRPSVTQERVDEGELPRERTKNRRWWRPYDVGMVKVTGELDCFSTHICLREPDKSEDKAGVACLSIDQGELLGGHRGVEVGGSKGGEEATRSPEGLNYPNSKVSVRKEVDSEEHYSAAEADLSIAKEGMQIKGNG</sequence>
<proteinExistence type="predicted"/>
<dbReference type="AlphaFoldDB" id="A0A427B8R2"/>
<gene>
    <name evidence="2" type="ORF">B296_00010622</name>
</gene>
<feature type="region of interest" description="Disordered" evidence="1">
    <location>
        <begin position="1"/>
        <end position="20"/>
    </location>
</feature>
<evidence type="ECO:0000313" key="3">
    <source>
        <dbReference type="Proteomes" id="UP000287651"/>
    </source>
</evidence>
<name>A0A427B8R2_ENSVE</name>
<organism evidence="2 3">
    <name type="scientific">Ensete ventricosum</name>
    <name type="common">Abyssinian banana</name>
    <name type="synonym">Musa ensete</name>
    <dbReference type="NCBI Taxonomy" id="4639"/>
    <lineage>
        <taxon>Eukaryota</taxon>
        <taxon>Viridiplantae</taxon>
        <taxon>Streptophyta</taxon>
        <taxon>Embryophyta</taxon>
        <taxon>Tracheophyta</taxon>
        <taxon>Spermatophyta</taxon>
        <taxon>Magnoliopsida</taxon>
        <taxon>Liliopsida</taxon>
        <taxon>Zingiberales</taxon>
        <taxon>Musaceae</taxon>
        <taxon>Ensete</taxon>
    </lineage>
</organism>
<dbReference type="EMBL" id="AMZH03000220">
    <property type="protein sequence ID" value="RRT84857.1"/>
    <property type="molecule type" value="Genomic_DNA"/>
</dbReference>
<feature type="compositionally biased region" description="Basic and acidic residues" evidence="1">
    <location>
        <begin position="9"/>
        <end position="20"/>
    </location>
</feature>
<feature type="region of interest" description="Disordered" evidence="1">
    <location>
        <begin position="74"/>
        <end position="113"/>
    </location>
</feature>
<protein>
    <submittedName>
        <fullName evidence="2">Uncharacterized protein</fullName>
    </submittedName>
</protein>
<dbReference type="Proteomes" id="UP000287651">
    <property type="component" value="Unassembled WGS sequence"/>
</dbReference>